<evidence type="ECO:0000256" key="1">
    <source>
        <dbReference type="SAM" id="MobiDB-lite"/>
    </source>
</evidence>
<feature type="region of interest" description="Disordered" evidence="1">
    <location>
        <begin position="1"/>
        <end position="58"/>
    </location>
</feature>
<sequence length="73" mass="7198">MLSLKPVSPSTTTAATEKGKAHDGRTAGAACSVARSGGAPLVAPPPPPVGRPSGPDAALRAAHCVRDEATARE</sequence>
<organism evidence="2">
    <name type="scientific">Arundo donax</name>
    <name type="common">Giant reed</name>
    <name type="synonym">Donax arundinaceus</name>
    <dbReference type="NCBI Taxonomy" id="35708"/>
    <lineage>
        <taxon>Eukaryota</taxon>
        <taxon>Viridiplantae</taxon>
        <taxon>Streptophyta</taxon>
        <taxon>Embryophyta</taxon>
        <taxon>Tracheophyta</taxon>
        <taxon>Spermatophyta</taxon>
        <taxon>Magnoliopsida</taxon>
        <taxon>Liliopsida</taxon>
        <taxon>Poales</taxon>
        <taxon>Poaceae</taxon>
        <taxon>PACMAD clade</taxon>
        <taxon>Arundinoideae</taxon>
        <taxon>Arundineae</taxon>
        <taxon>Arundo</taxon>
    </lineage>
</organism>
<evidence type="ECO:0000313" key="2">
    <source>
        <dbReference type="EMBL" id="JAD67058.1"/>
    </source>
</evidence>
<dbReference type="EMBL" id="GBRH01230837">
    <property type="protein sequence ID" value="JAD67058.1"/>
    <property type="molecule type" value="Transcribed_RNA"/>
</dbReference>
<name>A0A0A9BXW1_ARUDO</name>
<proteinExistence type="predicted"/>
<accession>A0A0A9BXW1</accession>
<reference evidence="2" key="2">
    <citation type="journal article" date="2015" name="Data Brief">
        <title>Shoot transcriptome of the giant reed, Arundo donax.</title>
        <authorList>
            <person name="Barrero R.A."/>
            <person name="Guerrero F.D."/>
            <person name="Moolhuijzen P."/>
            <person name="Goolsby J.A."/>
            <person name="Tidwell J."/>
            <person name="Bellgard S.E."/>
            <person name="Bellgard M.I."/>
        </authorList>
    </citation>
    <scope>NUCLEOTIDE SEQUENCE</scope>
    <source>
        <tissue evidence="2">Shoot tissue taken approximately 20 cm above the soil surface</tissue>
    </source>
</reference>
<dbReference type="AlphaFoldDB" id="A0A0A9BXW1"/>
<reference evidence="2" key="1">
    <citation type="submission" date="2014-09" db="EMBL/GenBank/DDBJ databases">
        <authorList>
            <person name="Magalhaes I.L.F."/>
            <person name="Oliveira U."/>
            <person name="Santos F.R."/>
            <person name="Vidigal T.H.D.A."/>
            <person name="Brescovit A.D."/>
            <person name="Santos A.J."/>
        </authorList>
    </citation>
    <scope>NUCLEOTIDE SEQUENCE</scope>
    <source>
        <tissue evidence="2">Shoot tissue taken approximately 20 cm above the soil surface</tissue>
    </source>
</reference>
<protein>
    <submittedName>
        <fullName evidence="2">Uncharacterized protein</fullName>
    </submittedName>
</protein>